<dbReference type="InterPro" id="IPR027417">
    <property type="entry name" value="P-loop_NTPase"/>
</dbReference>
<dbReference type="InterPro" id="IPR003439">
    <property type="entry name" value="ABC_transporter-like_ATP-bd"/>
</dbReference>
<dbReference type="InterPro" id="IPR015854">
    <property type="entry name" value="ABC_transpr_LolD-like"/>
</dbReference>
<keyword evidence="3" id="KW-0472">Membrane</keyword>
<reference evidence="5" key="1">
    <citation type="submission" date="2023-10" db="EMBL/GenBank/DDBJ databases">
        <authorList>
            <person name="Chen Y."/>
            <person name="Shah S."/>
            <person name="Dougan E. K."/>
            <person name="Thang M."/>
            <person name="Chan C."/>
        </authorList>
    </citation>
    <scope>NUCLEOTIDE SEQUENCE [LARGE SCALE GENOMIC DNA]</scope>
</reference>
<evidence type="ECO:0000259" key="4">
    <source>
        <dbReference type="PROSITE" id="PS50893"/>
    </source>
</evidence>
<keyword evidence="1" id="KW-0175">Coiled coil</keyword>
<accession>A0ABN9VQV0</accession>
<feature type="transmembrane region" description="Helical" evidence="3">
    <location>
        <begin position="280"/>
        <end position="299"/>
    </location>
</feature>
<organism evidence="5 6">
    <name type="scientific">Prorocentrum cordatum</name>
    <dbReference type="NCBI Taxonomy" id="2364126"/>
    <lineage>
        <taxon>Eukaryota</taxon>
        <taxon>Sar</taxon>
        <taxon>Alveolata</taxon>
        <taxon>Dinophyceae</taxon>
        <taxon>Prorocentrales</taxon>
        <taxon>Prorocentraceae</taxon>
        <taxon>Prorocentrum</taxon>
    </lineage>
</organism>
<proteinExistence type="predicted"/>
<dbReference type="Gene3D" id="3.40.50.300">
    <property type="entry name" value="P-loop containing nucleotide triphosphate hydrolases"/>
    <property type="match status" value="1"/>
</dbReference>
<dbReference type="Gene3D" id="1.25.40.10">
    <property type="entry name" value="Tetratricopeptide repeat domain"/>
    <property type="match status" value="1"/>
</dbReference>
<protein>
    <recommendedName>
        <fullName evidence="4">ABC transporter domain-containing protein</fullName>
    </recommendedName>
</protein>
<feature type="region of interest" description="Disordered" evidence="2">
    <location>
        <begin position="1"/>
        <end position="27"/>
    </location>
</feature>
<feature type="coiled-coil region" evidence="1">
    <location>
        <begin position="148"/>
        <end position="175"/>
    </location>
</feature>
<feature type="domain" description="ABC transporter" evidence="4">
    <location>
        <begin position="212"/>
        <end position="518"/>
    </location>
</feature>
<evidence type="ECO:0000313" key="6">
    <source>
        <dbReference type="Proteomes" id="UP001189429"/>
    </source>
</evidence>
<evidence type="ECO:0000256" key="1">
    <source>
        <dbReference type="SAM" id="Coils"/>
    </source>
</evidence>
<evidence type="ECO:0000256" key="2">
    <source>
        <dbReference type="SAM" id="MobiDB-lite"/>
    </source>
</evidence>
<dbReference type="Proteomes" id="UP001189429">
    <property type="component" value="Unassembled WGS sequence"/>
</dbReference>
<dbReference type="PANTHER" id="PTHR24220">
    <property type="entry name" value="IMPORT ATP-BINDING PROTEIN"/>
    <property type="match status" value="1"/>
</dbReference>
<dbReference type="InterPro" id="IPR011990">
    <property type="entry name" value="TPR-like_helical_dom_sf"/>
</dbReference>
<evidence type="ECO:0000256" key="3">
    <source>
        <dbReference type="SAM" id="Phobius"/>
    </source>
</evidence>
<dbReference type="SUPFAM" id="SSF48452">
    <property type="entry name" value="TPR-like"/>
    <property type="match status" value="1"/>
</dbReference>
<dbReference type="Pfam" id="PF00005">
    <property type="entry name" value="ABC_tran"/>
    <property type="match status" value="1"/>
</dbReference>
<dbReference type="EMBL" id="CAUYUJ010017429">
    <property type="protein sequence ID" value="CAK0874757.1"/>
    <property type="molecule type" value="Genomic_DNA"/>
</dbReference>
<feature type="transmembrane region" description="Helical" evidence="3">
    <location>
        <begin position="311"/>
        <end position="330"/>
    </location>
</feature>
<sequence>MVVLEELAEGQGPPSGGGDGASEALESADRCRREGNELLARGDFADACQRYDAGLLALVRVGAGGAEAAEQARLSLHLNASLAHLRRGNLGSAVEHATGALAIDACSVKALYRRGSARARLAEHPGHEGEAVQARRDLERALELEPGNAEVRSQLKQLRSTARAEQKELDKSQRDTFRNIFSGGKAIYEERPKVEPPPVLRSVGGEGHEVVLSAEQVEFYYDRSEELLKELDLELRSGWCVGLFGSNACGKSTLARLLDGRLAPVSGKVVHHSKGPPQSVTPLAGGAVLGAVLAAAAAALLGEQRLQQPPVLAALLVACLLATLLAWAALRWRRARAGRFSVRLVSSESSDKESIPGGWKIERVIGENLPRGLAPAQRRERVVAMLCAAGFQMYNQDTGEAVGTPAEYIRDGLAYGSLSGGQKHLMYILRNFAACPDVLICDELLGGLDAFRQPRVLHMLKRLQREAGVAVLYISTELHQQRMVADSIAFMSGGRIAEHGSLDEVFDFPRHPGAKEYLSNYRGLPGCQKIGGKLGENFVALEGDEALSAPWLPRTPGQAA</sequence>
<gene>
    <name evidence="5" type="ORF">PCOR1329_LOCUS59568</name>
</gene>
<evidence type="ECO:0000313" key="5">
    <source>
        <dbReference type="EMBL" id="CAK0874757.1"/>
    </source>
</evidence>
<dbReference type="SUPFAM" id="SSF52540">
    <property type="entry name" value="P-loop containing nucleoside triphosphate hydrolases"/>
    <property type="match status" value="1"/>
</dbReference>
<keyword evidence="3" id="KW-1133">Transmembrane helix</keyword>
<comment type="caution">
    <text evidence="5">The sequence shown here is derived from an EMBL/GenBank/DDBJ whole genome shotgun (WGS) entry which is preliminary data.</text>
</comment>
<keyword evidence="6" id="KW-1185">Reference proteome</keyword>
<dbReference type="PROSITE" id="PS50893">
    <property type="entry name" value="ABC_TRANSPORTER_2"/>
    <property type="match status" value="1"/>
</dbReference>
<keyword evidence="3" id="KW-0812">Transmembrane</keyword>
<name>A0ABN9VQV0_9DINO</name>